<dbReference type="AlphaFoldDB" id="A0AAV3B6H5"/>
<name>A0AAV3B6H5_YERPE</name>
<accession>A0AAV3B6H5</accession>
<organism evidence="1 2">
    <name type="scientific">Yersinia pestis biovar Orientalis str. IP275</name>
    <dbReference type="NCBI Taxonomy" id="373665"/>
    <lineage>
        <taxon>Bacteria</taxon>
        <taxon>Pseudomonadati</taxon>
        <taxon>Pseudomonadota</taxon>
        <taxon>Gammaproteobacteria</taxon>
        <taxon>Enterobacterales</taxon>
        <taxon>Yersiniaceae</taxon>
        <taxon>Yersinia</taxon>
    </lineage>
</organism>
<dbReference type="EMBL" id="AAOS02000035">
    <property type="protein sequence ID" value="EDR30688.1"/>
    <property type="molecule type" value="Genomic_DNA"/>
</dbReference>
<gene>
    <name evidence="1" type="ORF">YPIP275_2064</name>
</gene>
<evidence type="ECO:0000313" key="2">
    <source>
        <dbReference type="Proteomes" id="UP000004430"/>
    </source>
</evidence>
<comment type="caution">
    <text evidence="1">The sequence shown here is derived from an EMBL/GenBank/DDBJ whole genome shotgun (WGS) entry which is preliminary data.</text>
</comment>
<reference evidence="1 2" key="1">
    <citation type="submission" date="2008-01" db="EMBL/GenBank/DDBJ databases">
        <title>Yersinia pestis Strain IP275 project at JCVI/TIGR.</title>
        <authorList>
            <person name="Ravel J."/>
            <person name="Eppinger M."/>
            <person name="Fricke W.F."/>
            <person name="Rosovitz M."/>
            <person name="Lindler L.E."/>
            <person name="Bearden S."/>
            <person name="Shriefer M."/>
        </authorList>
    </citation>
    <scope>NUCLEOTIDE SEQUENCE [LARGE SCALE GENOMIC DNA]</scope>
    <source>
        <strain evidence="1 2">IP275</strain>
    </source>
</reference>
<protein>
    <submittedName>
        <fullName evidence="1">Methyl-accepting chemotaxis protein II</fullName>
    </submittedName>
</protein>
<proteinExistence type="predicted"/>
<reference evidence="1 2" key="2">
    <citation type="submission" date="2010-03" db="EMBL/GenBank/DDBJ databases">
        <authorList>
            <person name="Payne S.H."/>
            <person name="Sutton G.G."/>
        </authorList>
    </citation>
    <scope>NUCLEOTIDE SEQUENCE [LARGE SCALE GENOMIC DNA]</scope>
    <source>
        <strain evidence="1 2">IP275</strain>
    </source>
</reference>
<evidence type="ECO:0000313" key="1">
    <source>
        <dbReference type="EMBL" id="EDR30688.1"/>
    </source>
</evidence>
<dbReference type="Proteomes" id="UP000004430">
    <property type="component" value="Unassembled WGS sequence"/>
</dbReference>
<sequence length="51" mass="5411">MTASISKLANPLRYMGKVAALSKTIFIIVTNGAIVIHTQRLKSDPGGNLLS</sequence>